<evidence type="ECO:0000313" key="5">
    <source>
        <dbReference type="EMBL" id="VAW41470.1"/>
    </source>
</evidence>
<dbReference type="SUPFAM" id="SSF53756">
    <property type="entry name" value="UDP-Glycosyltransferase/glycogen phosphorylase"/>
    <property type="match status" value="1"/>
</dbReference>
<sequence length="550" mass="61004">MTASTADKRKIRSVWMVSREYDGLAGAGGVKDVCRQLAEALVEHGGCAVRVIIPRYGFMEPRSLGFKPLSLPGRQPVMPCPGSWHRTFDVDMNYVDENRREAVSIWQNEIQGVTVFLAEAERFAEKLGVYAYTAEEEKRHSWQRQGMGHYDYFAMNILLQKSAIALMILLDERPDVIHCQDGHAAVLPAMLREHEGYSHFFRQSGCVVTVHNAGIGYHQDVADLEFAAAVTGLPDRVIRANTLNGSFDPFIAAADYAVLNTVSEQYARELQETDEDVRTGGLGHGLLQRGVRLAGITNGINPQDFDPTEPEKLGLPAAFDVAGGHLEGKRICKETLIHSLHLVKKRARVVQHGFLAAKPGQPLFTFVGRLTLQKGVDLLVQSLELLLAEDAGFQVLILGSGAPEFEARLIELAAGDEFGGRICFLQGYDPDLALQVYAAGDFFLIPSLYEPCGLTDYIAQLFGNLPIVHYVGGLVKVIDGATGFAYQDHTPSALGETMWRAMTLYRSSPAGIKTMQQAAVRRIYEHHTWEKVVGRYLELYEQARMMVCRY</sequence>
<dbReference type="InterPro" id="IPR001296">
    <property type="entry name" value="Glyco_trans_1"/>
</dbReference>
<dbReference type="EC" id="2.4.1.21" evidence="5"/>
<evidence type="ECO:0000256" key="1">
    <source>
        <dbReference type="ARBA" id="ARBA00022676"/>
    </source>
</evidence>
<evidence type="ECO:0000259" key="3">
    <source>
        <dbReference type="Pfam" id="PF00534"/>
    </source>
</evidence>
<dbReference type="Gene3D" id="3.40.50.2000">
    <property type="entry name" value="Glycogen Phosphorylase B"/>
    <property type="match status" value="2"/>
</dbReference>
<accession>A0A3B0VLR6</accession>
<keyword evidence="2 5" id="KW-0808">Transferase</keyword>
<evidence type="ECO:0000259" key="4">
    <source>
        <dbReference type="Pfam" id="PF08323"/>
    </source>
</evidence>
<dbReference type="Pfam" id="PF08323">
    <property type="entry name" value="Glyco_transf_5"/>
    <property type="match status" value="1"/>
</dbReference>
<feature type="domain" description="Starch synthase catalytic" evidence="4">
    <location>
        <begin position="14"/>
        <end position="274"/>
    </location>
</feature>
<reference evidence="5" key="1">
    <citation type="submission" date="2018-06" db="EMBL/GenBank/DDBJ databases">
        <authorList>
            <person name="Zhirakovskaya E."/>
        </authorList>
    </citation>
    <scope>NUCLEOTIDE SEQUENCE</scope>
</reference>
<name>A0A3B0VLR6_9ZZZZ</name>
<dbReference type="InterPro" id="IPR013534">
    <property type="entry name" value="Starch_synth_cat_dom"/>
</dbReference>
<proteinExistence type="predicted"/>
<gene>
    <name evidence="5" type="ORF">MNBD_DELTA04-977</name>
</gene>
<dbReference type="PANTHER" id="PTHR45825:SF11">
    <property type="entry name" value="ALPHA AMYLASE DOMAIN-CONTAINING PROTEIN"/>
    <property type="match status" value="1"/>
</dbReference>
<dbReference type="AlphaFoldDB" id="A0A3B0VLR6"/>
<feature type="domain" description="Glycosyl transferase family 1" evidence="3">
    <location>
        <begin position="356"/>
        <end position="502"/>
    </location>
</feature>
<dbReference type="Pfam" id="PF00534">
    <property type="entry name" value="Glycos_transf_1"/>
    <property type="match status" value="1"/>
</dbReference>
<dbReference type="PANTHER" id="PTHR45825">
    <property type="entry name" value="GRANULE-BOUND STARCH SYNTHASE 1, CHLOROPLASTIC/AMYLOPLASTIC"/>
    <property type="match status" value="1"/>
</dbReference>
<dbReference type="EMBL" id="UOEY01000124">
    <property type="protein sequence ID" value="VAW41470.1"/>
    <property type="molecule type" value="Genomic_DNA"/>
</dbReference>
<evidence type="ECO:0000256" key="2">
    <source>
        <dbReference type="ARBA" id="ARBA00022679"/>
    </source>
</evidence>
<dbReference type="GO" id="GO:0009011">
    <property type="term" value="F:alpha-1,4-glucan glucosyltransferase (ADP-glucose donor) activity"/>
    <property type="evidence" value="ECO:0007669"/>
    <property type="project" value="UniProtKB-EC"/>
</dbReference>
<keyword evidence="1 5" id="KW-0328">Glycosyltransferase</keyword>
<organism evidence="5">
    <name type="scientific">hydrothermal vent metagenome</name>
    <dbReference type="NCBI Taxonomy" id="652676"/>
    <lineage>
        <taxon>unclassified sequences</taxon>
        <taxon>metagenomes</taxon>
        <taxon>ecological metagenomes</taxon>
    </lineage>
</organism>
<protein>
    <submittedName>
        <fullName evidence="5">Glycogen synthase, ADP-glucose transglucosylase</fullName>
        <ecNumber evidence="5">2.4.1.21</ecNumber>
    </submittedName>
</protein>